<evidence type="ECO:0000256" key="1">
    <source>
        <dbReference type="SAM" id="MobiDB-lite"/>
    </source>
</evidence>
<sequence>MSPHLPVVKLDTPVTYRLYLSHRLPPSKKSGLVGPICACRTAKTVQVPKSQQRLVLRQTLARAASLEVARHHALPLGSFTVAIDRAVMLFRRGCAAKDQNLPGVDIRSEDSWPDAEEAIQYWSRHGLAVPVWIEFYVKSPPDRGHSFTSPNKAVPPKGNEIAIHQALANEEAQIPRLRDSSSTASSTVIASGSTTSESSRGSSGSDDET</sequence>
<evidence type="ECO:0000313" key="3">
    <source>
        <dbReference type="Proteomes" id="UP001583177"/>
    </source>
</evidence>
<dbReference type="EMBL" id="JAWRVE010000117">
    <property type="protein sequence ID" value="KAL1856966.1"/>
    <property type="molecule type" value="Genomic_DNA"/>
</dbReference>
<organism evidence="2 3">
    <name type="scientific">Diaporthe australafricana</name>
    <dbReference type="NCBI Taxonomy" id="127596"/>
    <lineage>
        <taxon>Eukaryota</taxon>
        <taxon>Fungi</taxon>
        <taxon>Dikarya</taxon>
        <taxon>Ascomycota</taxon>
        <taxon>Pezizomycotina</taxon>
        <taxon>Sordariomycetes</taxon>
        <taxon>Sordariomycetidae</taxon>
        <taxon>Diaporthales</taxon>
        <taxon>Diaporthaceae</taxon>
        <taxon>Diaporthe</taxon>
    </lineage>
</organism>
<accession>A0ABR3WA44</accession>
<proteinExistence type="predicted"/>
<comment type="caution">
    <text evidence="2">The sequence shown here is derived from an EMBL/GenBank/DDBJ whole genome shotgun (WGS) entry which is preliminary data.</text>
</comment>
<keyword evidence="3" id="KW-1185">Reference proteome</keyword>
<feature type="region of interest" description="Disordered" evidence="1">
    <location>
        <begin position="169"/>
        <end position="209"/>
    </location>
</feature>
<dbReference type="Proteomes" id="UP001583177">
    <property type="component" value="Unassembled WGS sequence"/>
</dbReference>
<feature type="compositionally biased region" description="Low complexity" evidence="1">
    <location>
        <begin position="180"/>
        <end position="209"/>
    </location>
</feature>
<gene>
    <name evidence="2" type="ORF">Daus18300_010526</name>
</gene>
<name>A0ABR3WA44_9PEZI</name>
<reference evidence="2 3" key="1">
    <citation type="journal article" date="2024" name="IMA Fungus">
        <title>IMA Genome - F19 : A genome assembly and annotation guide to empower mycologists, including annotated draft genome sequences of Ceratocystis pirilliformis, Diaporthe australafricana, Fusarium ophioides, Paecilomyces lecythidis, and Sporothrix stenoceras.</title>
        <authorList>
            <person name="Aylward J."/>
            <person name="Wilson A.M."/>
            <person name="Visagie C.M."/>
            <person name="Spraker J."/>
            <person name="Barnes I."/>
            <person name="Buitendag C."/>
            <person name="Ceriani C."/>
            <person name="Del Mar Angel L."/>
            <person name="du Plessis D."/>
            <person name="Fuchs T."/>
            <person name="Gasser K."/>
            <person name="Kramer D."/>
            <person name="Li W."/>
            <person name="Munsamy K."/>
            <person name="Piso A."/>
            <person name="Price J.L."/>
            <person name="Sonnekus B."/>
            <person name="Thomas C."/>
            <person name="van der Nest A."/>
            <person name="van Dijk A."/>
            <person name="van Heerden A."/>
            <person name="van Vuuren N."/>
            <person name="Yilmaz N."/>
            <person name="Duong T.A."/>
            <person name="van der Merwe N.A."/>
            <person name="Wingfield M.J."/>
            <person name="Wingfield B.D."/>
        </authorList>
    </citation>
    <scope>NUCLEOTIDE SEQUENCE [LARGE SCALE GENOMIC DNA]</scope>
    <source>
        <strain evidence="2 3">CMW 18300</strain>
    </source>
</reference>
<evidence type="ECO:0000313" key="2">
    <source>
        <dbReference type="EMBL" id="KAL1856966.1"/>
    </source>
</evidence>
<protein>
    <submittedName>
        <fullName evidence="2">Uncharacterized protein</fullName>
    </submittedName>
</protein>